<feature type="domain" description="FAD-binding FR-type" evidence="8">
    <location>
        <begin position="1"/>
        <end position="104"/>
    </location>
</feature>
<evidence type="ECO:0000313" key="10">
    <source>
        <dbReference type="Proteomes" id="UP000439986"/>
    </source>
</evidence>
<name>A0A844D9I9_9BURK</name>
<dbReference type="InterPro" id="IPR006058">
    <property type="entry name" value="2Fe2S_fd_BS"/>
</dbReference>
<keyword evidence="5" id="KW-0408">Iron</keyword>
<accession>A0A844D9I9</accession>
<evidence type="ECO:0000256" key="2">
    <source>
        <dbReference type="ARBA" id="ARBA00022714"/>
    </source>
</evidence>
<sequence length="317" mass="33360">MRFKIARIIDHGAAVKEFHLRREDGVPLPAWQPGAHVLLRFAAADGRQFEKHYSLVGDAAPADTYRIAVQREAQGHGGSRCLHDEFGPGSAVELSGPFNSFPLHATPPSAARVLLIAGGIGITPMVSMAHALSAAGAPFALHYLAHSRDRLVLLDELHAIARAAVTPHVSQETGRADLAALLGPYNAGDSCYACGPVALLQALAATAAQLGWPAGALHVESFGARADGEDAPLQVELSLSQMTIDVPPGTTILDALIAADVFVSYDCKRGECGNCYTPVLEGQPLHRDVCLTPAMRATGMCTCVSWAAAPGRLVLEI</sequence>
<dbReference type="InterPro" id="IPR036010">
    <property type="entry name" value="2Fe-2S_ferredoxin-like_sf"/>
</dbReference>
<dbReference type="CDD" id="cd06185">
    <property type="entry name" value="PDR_like"/>
    <property type="match status" value="1"/>
</dbReference>
<dbReference type="GO" id="GO:0051537">
    <property type="term" value="F:2 iron, 2 sulfur cluster binding"/>
    <property type="evidence" value="ECO:0007669"/>
    <property type="project" value="UniProtKB-KW"/>
</dbReference>
<keyword evidence="4" id="KW-0560">Oxidoreductase</keyword>
<dbReference type="PANTHER" id="PTHR47354:SF1">
    <property type="entry name" value="CARNITINE MONOOXYGENASE REDUCTASE SUBUNIT"/>
    <property type="match status" value="1"/>
</dbReference>
<dbReference type="GO" id="GO:0016491">
    <property type="term" value="F:oxidoreductase activity"/>
    <property type="evidence" value="ECO:0007669"/>
    <property type="project" value="UniProtKB-KW"/>
</dbReference>
<dbReference type="InterPro" id="IPR039261">
    <property type="entry name" value="FNR_nucleotide-bd"/>
</dbReference>
<reference evidence="9 10" key="1">
    <citation type="submission" date="2019-11" db="EMBL/GenBank/DDBJ databases">
        <title>Novel species isolated from a subtropical stream in China.</title>
        <authorList>
            <person name="Lu H."/>
        </authorList>
    </citation>
    <scope>NUCLEOTIDE SEQUENCE [LARGE SCALE GENOMIC DNA]</scope>
    <source>
        <strain evidence="9 10">FT26W</strain>
    </source>
</reference>
<dbReference type="PROSITE" id="PS51384">
    <property type="entry name" value="FAD_FR"/>
    <property type="match status" value="1"/>
</dbReference>
<dbReference type="PANTHER" id="PTHR47354">
    <property type="entry name" value="NADH OXIDOREDUCTASE HCR"/>
    <property type="match status" value="1"/>
</dbReference>
<dbReference type="InterPro" id="IPR050415">
    <property type="entry name" value="MRET"/>
</dbReference>
<dbReference type="Gene3D" id="2.40.30.10">
    <property type="entry name" value="Translation factors"/>
    <property type="match status" value="1"/>
</dbReference>
<feature type="domain" description="2Fe-2S ferredoxin-type" evidence="7">
    <location>
        <begin position="233"/>
        <end position="317"/>
    </location>
</feature>
<keyword evidence="2" id="KW-0001">2Fe-2S</keyword>
<keyword evidence="6" id="KW-0411">Iron-sulfur</keyword>
<proteinExistence type="predicted"/>
<dbReference type="InterPro" id="IPR012675">
    <property type="entry name" value="Beta-grasp_dom_sf"/>
</dbReference>
<dbReference type="EMBL" id="WKJL01000007">
    <property type="protein sequence ID" value="MRW84896.1"/>
    <property type="molecule type" value="Genomic_DNA"/>
</dbReference>
<dbReference type="AlphaFoldDB" id="A0A844D9I9"/>
<evidence type="ECO:0000256" key="1">
    <source>
        <dbReference type="ARBA" id="ARBA00022630"/>
    </source>
</evidence>
<evidence type="ECO:0000256" key="6">
    <source>
        <dbReference type="ARBA" id="ARBA00023014"/>
    </source>
</evidence>
<dbReference type="RefSeq" id="WP_154357942.1">
    <property type="nucleotide sequence ID" value="NZ_WKJL01000007.1"/>
</dbReference>
<evidence type="ECO:0000256" key="5">
    <source>
        <dbReference type="ARBA" id="ARBA00023004"/>
    </source>
</evidence>
<dbReference type="CDD" id="cd00207">
    <property type="entry name" value="fer2"/>
    <property type="match status" value="1"/>
</dbReference>
<keyword evidence="1" id="KW-0285">Flavoprotein</keyword>
<keyword evidence="10" id="KW-1185">Reference proteome</keyword>
<dbReference type="PRINTS" id="PR00409">
    <property type="entry name" value="PHDIOXRDTASE"/>
</dbReference>
<evidence type="ECO:0000256" key="4">
    <source>
        <dbReference type="ARBA" id="ARBA00023002"/>
    </source>
</evidence>
<dbReference type="SUPFAM" id="SSF52343">
    <property type="entry name" value="Ferredoxin reductase-like, C-terminal NADP-linked domain"/>
    <property type="match status" value="1"/>
</dbReference>
<dbReference type="Pfam" id="PF00111">
    <property type="entry name" value="Fer2"/>
    <property type="match status" value="1"/>
</dbReference>
<dbReference type="InterPro" id="IPR001041">
    <property type="entry name" value="2Fe-2S_ferredoxin-type"/>
</dbReference>
<dbReference type="Gene3D" id="3.40.50.80">
    <property type="entry name" value="Nucleotide-binding domain of ferredoxin-NADP reductase (FNR) module"/>
    <property type="match status" value="1"/>
</dbReference>
<dbReference type="Proteomes" id="UP000439986">
    <property type="component" value="Unassembled WGS sequence"/>
</dbReference>
<dbReference type="Gene3D" id="3.10.20.30">
    <property type="match status" value="1"/>
</dbReference>
<evidence type="ECO:0000313" key="9">
    <source>
        <dbReference type="EMBL" id="MRW84896.1"/>
    </source>
</evidence>
<gene>
    <name evidence="9" type="ORF">GJ698_12470</name>
</gene>
<protein>
    <submittedName>
        <fullName evidence="9">2Fe-2S iron-sulfur cluster binding domain-containing protein</fullName>
    </submittedName>
</protein>
<evidence type="ECO:0000259" key="8">
    <source>
        <dbReference type="PROSITE" id="PS51384"/>
    </source>
</evidence>
<dbReference type="InterPro" id="IPR017938">
    <property type="entry name" value="Riboflavin_synthase-like_b-brl"/>
</dbReference>
<comment type="caution">
    <text evidence="9">The sequence shown here is derived from an EMBL/GenBank/DDBJ whole genome shotgun (WGS) entry which is preliminary data.</text>
</comment>
<evidence type="ECO:0000256" key="3">
    <source>
        <dbReference type="ARBA" id="ARBA00022723"/>
    </source>
</evidence>
<dbReference type="SUPFAM" id="SSF63380">
    <property type="entry name" value="Riboflavin synthase domain-like"/>
    <property type="match status" value="1"/>
</dbReference>
<organism evidence="9 10">
    <name type="scientific">Duganella aquatilis</name>
    <dbReference type="NCBI Taxonomy" id="2666082"/>
    <lineage>
        <taxon>Bacteria</taxon>
        <taxon>Pseudomonadati</taxon>
        <taxon>Pseudomonadota</taxon>
        <taxon>Betaproteobacteria</taxon>
        <taxon>Burkholderiales</taxon>
        <taxon>Oxalobacteraceae</taxon>
        <taxon>Telluria group</taxon>
        <taxon>Duganella</taxon>
    </lineage>
</organism>
<dbReference type="PROSITE" id="PS00197">
    <property type="entry name" value="2FE2S_FER_1"/>
    <property type="match status" value="1"/>
</dbReference>
<dbReference type="GO" id="GO:0046872">
    <property type="term" value="F:metal ion binding"/>
    <property type="evidence" value="ECO:0007669"/>
    <property type="project" value="UniProtKB-KW"/>
</dbReference>
<dbReference type="PROSITE" id="PS51085">
    <property type="entry name" value="2FE2S_FER_2"/>
    <property type="match status" value="1"/>
</dbReference>
<dbReference type="SUPFAM" id="SSF54292">
    <property type="entry name" value="2Fe-2S ferredoxin-like"/>
    <property type="match status" value="1"/>
</dbReference>
<keyword evidence="3" id="KW-0479">Metal-binding</keyword>
<dbReference type="InterPro" id="IPR017927">
    <property type="entry name" value="FAD-bd_FR_type"/>
</dbReference>
<evidence type="ECO:0000259" key="7">
    <source>
        <dbReference type="PROSITE" id="PS51085"/>
    </source>
</evidence>